<keyword evidence="2 5" id="KW-0479">Metal-binding</keyword>
<evidence type="ECO:0000256" key="4">
    <source>
        <dbReference type="ARBA" id="ARBA00023004"/>
    </source>
</evidence>
<dbReference type="Proteomes" id="UP000799750">
    <property type="component" value="Unassembled WGS sequence"/>
</dbReference>
<dbReference type="AlphaFoldDB" id="A0A6A6QWK9"/>
<reference evidence="7" key="1">
    <citation type="journal article" date="2020" name="Stud. Mycol.">
        <title>101 Dothideomycetes genomes: a test case for predicting lifestyles and emergence of pathogens.</title>
        <authorList>
            <person name="Haridas S."/>
            <person name="Albert R."/>
            <person name="Binder M."/>
            <person name="Bloem J."/>
            <person name="Labutti K."/>
            <person name="Salamov A."/>
            <person name="Andreopoulos B."/>
            <person name="Baker S."/>
            <person name="Barry K."/>
            <person name="Bills G."/>
            <person name="Bluhm B."/>
            <person name="Cannon C."/>
            <person name="Castanera R."/>
            <person name="Culley D."/>
            <person name="Daum C."/>
            <person name="Ezra D."/>
            <person name="Gonzalez J."/>
            <person name="Henrissat B."/>
            <person name="Kuo A."/>
            <person name="Liang C."/>
            <person name="Lipzen A."/>
            <person name="Lutzoni F."/>
            <person name="Magnuson J."/>
            <person name="Mondo S."/>
            <person name="Nolan M."/>
            <person name="Ohm R."/>
            <person name="Pangilinan J."/>
            <person name="Park H.-J."/>
            <person name="Ramirez L."/>
            <person name="Alfaro M."/>
            <person name="Sun H."/>
            <person name="Tritt A."/>
            <person name="Yoshinaga Y."/>
            <person name="Zwiers L.-H."/>
            <person name="Turgeon B."/>
            <person name="Goodwin S."/>
            <person name="Spatafora J."/>
            <person name="Crous P."/>
            <person name="Grigoriev I."/>
        </authorList>
    </citation>
    <scope>NUCLEOTIDE SEQUENCE</scope>
    <source>
        <strain evidence="7">CBS 269.34</strain>
    </source>
</reference>
<dbReference type="GO" id="GO:0016491">
    <property type="term" value="F:oxidoreductase activity"/>
    <property type="evidence" value="ECO:0007669"/>
    <property type="project" value="UniProtKB-KW"/>
</dbReference>
<evidence type="ECO:0000313" key="8">
    <source>
        <dbReference type="Proteomes" id="UP000799750"/>
    </source>
</evidence>
<evidence type="ECO:0000313" key="7">
    <source>
        <dbReference type="EMBL" id="KAF2496841.1"/>
    </source>
</evidence>
<dbReference type="InterPro" id="IPR026992">
    <property type="entry name" value="DIOX_N"/>
</dbReference>
<name>A0A6A6QWK9_9PEZI</name>
<dbReference type="PRINTS" id="PR00682">
    <property type="entry name" value="IPNSYNTHASE"/>
</dbReference>
<comment type="similarity">
    <text evidence="1 5">Belongs to the iron/ascorbate-dependent oxidoreductase family.</text>
</comment>
<dbReference type="OrthoDB" id="288590at2759"/>
<dbReference type="GO" id="GO:0044283">
    <property type="term" value="P:small molecule biosynthetic process"/>
    <property type="evidence" value="ECO:0007669"/>
    <property type="project" value="UniProtKB-ARBA"/>
</dbReference>
<evidence type="ECO:0000259" key="6">
    <source>
        <dbReference type="PROSITE" id="PS51471"/>
    </source>
</evidence>
<dbReference type="PANTHER" id="PTHR10209:SF804">
    <property type="entry name" value="FE2OG DIOXYGENASE DOMAIN-CONTAINING PROTEIN"/>
    <property type="match status" value="1"/>
</dbReference>
<dbReference type="PROSITE" id="PS51471">
    <property type="entry name" value="FE2OG_OXY"/>
    <property type="match status" value="1"/>
</dbReference>
<dbReference type="EMBL" id="MU004187">
    <property type="protein sequence ID" value="KAF2496841.1"/>
    <property type="molecule type" value="Genomic_DNA"/>
</dbReference>
<proteinExistence type="inferred from homology"/>
<evidence type="ECO:0000256" key="2">
    <source>
        <dbReference type="ARBA" id="ARBA00022723"/>
    </source>
</evidence>
<evidence type="ECO:0000256" key="5">
    <source>
        <dbReference type="RuleBase" id="RU003682"/>
    </source>
</evidence>
<gene>
    <name evidence="7" type="ORF">BU16DRAFT_537978</name>
</gene>
<accession>A0A6A6QWK9</accession>
<dbReference type="InterPro" id="IPR027443">
    <property type="entry name" value="IPNS-like_sf"/>
</dbReference>
<dbReference type="Pfam" id="PF14226">
    <property type="entry name" value="DIOX_N"/>
    <property type="match status" value="1"/>
</dbReference>
<dbReference type="PANTHER" id="PTHR10209">
    <property type="entry name" value="OXIDOREDUCTASE, 2OG-FE II OXYGENASE FAMILY PROTEIN"/>
    <property type="match status" value="1"/>
</dbReference>
<dbReference type="GO" id="GO:0046872">
    <property type="term" value="F:metal ion binding"/>
    <property type="evidence" value="ECO:0007669"/>
    <property type="project" value="UniProtKB-KW"/>
</dbReference>
<organism evidence="7 8">
    <name type="scientific">Lophium mytilinum</name>
    <dbReference type="NCBI Taxonomy" id="390894"/>
    <lineage>
        <taxon>Eukaryota</taxon>
        <taxon>Fungi</taxon>
        <taxon>Dikarya</taxon>
        <taxon>Ascomycota</taxon>
        <taxon>Pezizomycotina</taxon>
        <taxon>Dothideomycetes</taxon>
        <taxon>Pleosporomycetidae</taxon>
        <taxon>Mytilinidiales</taxon>
        <taxon>Mytilinidiaceae</taxon>
        <taxon>Lophium</taxon>
    </lineage>
</organism>
<evidence type="ECO:0000256" key="3">
    <source>
        <dbReference type="ARBA" id="ARBA00023002"/>
    </source>
</evidence>
<keyword evidence="3 5" id="KW-0560">Oxidoreductase</keyword>
<dbReference type="Gene3D" id="2.60.120.330">
    <property type="entry name" value="B-lactam Antibiotic, Isopenicillin N Synthase, Chain"/>
    <property type="match status" value="1"/>
</dbReference>
<dbReference type="InterPro" id="IPR005123">
    <property type="entry name" value="Oxoglu/Fe-dep_dioxygenase_dom"/>
</dbReference>
<keyword evidence="4 5" id="KW-0408">Iron</keyword>
<dbReference type="InterPro" id="IPR044861">
    <property type="entry name" value="IPNS-like_FE2OG_OXY"/>
</dbReference>
<keyword evidence="8" id="KW-1185">Reference proteome</keyword>
<feature type="domain" description="Fe2OG dioxygenase" evidence="6">
    <location>
        <begin position="218"/>
        <end position="324"/>
    </location>
</feature>
<evidence type="ECO:0000256" key="1">
    <source>
        <dbReference type="ARBA" id="ARBA00008056"/>
    </source>
</evidence>
<dbReference type="SUPFAM" id="SSF51197">
    <property type="entry name" value="Clavaminate synthase-like"/>
    <property type="match status" value="1"/>
</dbReference>
<dbReference type="Pfam" id="PF03171">
    <property type="entry name" value="2OG-FeII_Oxy"/>
    <property type="match status" value="1"/>
</dbReference>
<sequence>MSETLTEPPPAGDDEYVFFHSGTTPTYRKITKTPGSFTTIPTIDISALNSPSPSLAARKDIAAQIHAACTVSGFFYLSNHGLPASLQASTFAAMTRFFALPHATKMTAHVQKNPAIRGFEPMFETRLDPRTQGDTKEAFTMGDCPLEPEQNYVSKTGAQPPSNITRPQNIWPEGEAWFRDAMYAYYAAVTPLAAKLIQIFALAFELPETAFDGLFKFPIWGMRALHYPPLPPTTTKGEEAAAVSLGAHSDFSWLTMVLQDEVSALEVLNKDGVWVDAPPVPGTFVCNVGQYLERQTAGRFVATVHRVRNKTGAERYSLPFFLTPDPGARLEVLECCVGEGEERGEAVDVGELYIRRVLPARPKHPTSIKYRDVPENYLKAQEPDLVKPIKFLNATAI</sequence>
<protein>
    <submittedName>
        <fullName evidence="7">2og-Fe oxygenase family protein</fullName>
    </submittedName>
</protein>